<dbReference type="Pfam" id="PF02714">
    <property type="entry name" value="RSN1_7TM"/>
    <property type="match status" value="1"/>
</dbReference>
<dbReference type="PANTHER" id="PTHR13018:SF5">
    <property type="entry name" value="RE44586P"/>
    <property type="match status" value="1"/>
</dbReference>
<dbReference type="InterPro" id="IPR027815">
    <property type="entry name" value="CSC1/OSCA1-like_cyt"/>
</dbReference>
<dbReference type="AlphaFoldDB" id="A0A197KGN1"/>
<feature type="transmembrane region" description="Helical" evidence="8">
    <location>
        <begin position="739"/>
        <end position="758"/>
    </location>
</feature>
<comment type="similarity">
    <text evidence="2">Belongs to the CSC1 (TC 1.A.17) family.</text>
</comment>
<evidence type="ECO:0000256" key="8">
    <source>
        <dbReference type="SAM" id="Phobius"/>
    </source>
</evidence>
<dbReference type="EMBL" id="KV442013">
    <property type="protein sequence ID" value="OAQ35831.1"/>
    <property type="molecule type" value="Genomic_DNA"/>
</dbReference>
<feature type="transmembrane region" description="Helical" evidence="8">
    <location>
        <begin position="675"/>
        <end position="693"/>
    </location>
</feature>
<protein>
    <submittedName>
        <fullName evidence="12">DUF221-domain-containing protein</fullName>
    </submittedName>
</protein>
<evidence type="ECO:0000256" key="1">
    <source>
        <dbReference type="ARBA" id="ARBA00004141"/>
    </source>
</evidence>
<proteinExistence type="inferred from homology"/>
<evidence type="ECO:0000313" key="13">
    <source>
        <dbReference type="Proteomes" id="UP000078512"/>
    </source>
</evidence>
<evidence type="ECO:0000259" key="9">
    <source>
        <dbReference type="Pfam" id="PF02714"/>
    </source>
</evidence>
<feature type="transmembrane region" description="Helical" evidence="8">
    <location>
        <begin position="514"/>
        <end position="534"/>
    </location>
</feature>
<keyword evidence="4 8" id="KW-0812">Transmembrane</keyword>
<evidence type="ECO:0000256" key="4">
    <source>
        <dbReference type="ARBA" id="ARBA00022692"/>
    </source>
</evidence>
<dbReference type="InterPro" id="IPR045122">
    <property type="entry name" value="Csc1-like"/>
</dbReference>
<evidence type="ECO:0000256" key="7">
    <source>
        <dbReference type="SAM" id="MobiDB-lite"/>
    </source>
</evidence>
<feature type="region of interest" description="Disordered" evidence="7">
    <location>
        <begin position="937"/>
        <end position="957"/>
    </location>
</feature>
<evidence type="ECO:0000259" key="10">
    <source>
        <dbReference type="Pfam" id="PF13967"/>
    </source>
</evidence>
<feature type="region of interest" description="Disordered" evidence="7">
    <location>
        <begin position="853"/>
        <end position="877"/>
    </location>
</feature>
<dbReference type="GO" id="GO:0005227">
    <property type="term" value="F:calcium-activated cation channel activity"/>
    <property type="evidence" value="ECO:0007669"/>
    <property type="project" value="InterPro"/>
</dbReference>
<feature type="compositionally biased region" description="Polar residues" evidence="7">
    <location>
        <begin position="854"/>
        <end position="865"/>
    </location>
</feature>
<sequence>MHLHPKITSCIHACKLQKYSNPSPPMSLKFLGWILPTIRIPEEFYINNIGLDAVMFLRFLKMCLQFAIFNGIIVGIILLPIHYTASDAEKEVTRFAIINVPEDSNVLWAHVFLTFLVSISWMFLLFKNYWQWMDLRREYTLQRIRQGEIAERSIFISRLPSNLRSDAALKQYFESLKMGPVDSATVVQHCGRLAQKIDRRESALNLLEKAHIDLARAVLDSIKKHKFHISSPLISTTERPLLQTSSKRDSTTFQGSIDIPALEKMVQDLFKDRKRYHKLRKSIFAHKRVAIEPPPEPQLNIPLSALSHHSDIIDIYVNGGQQDSDINNGQQMGSALSLNPPLFTVWNALASLDRSSFDKFQPTRPASRFKGGDKVKAIDHLIKKYNKLDRKVGELRDGSLRYKSTSYGFVTFKHHLSAQLCAQAKIDSRPQGLSVRLAMEPRDVLWSNLTASFRNRFTRSVVVNLSIWTIIVFWIFPTSSFLLLTSLKQLSETFKFLKPIFDSSPLIQSLIQNVLPIVFVTIFLALAPVIILEISKQELPVSHSTLEGNVLRRYYHFLIFNVLFVFVIGTVILKSILSLIREPTNIFGLLATNLPSGSTFFIFYIVFNTCTHALELVQVWAQLIIHSFVTSKKLAPTPRSLQRATIPWCFQYYYYYPQSILALVVTFIYSVISPLILLAAIPYFGFALLVFKYQFAYCYIRKYENSGRFFRHVFQYTTDGLIIFQITMIGVLWLKKAIVGGFCIVFLVGITAYFKILCGDLFKSRTKFLPLDTGLRTFDNDSSCAMNEIPDEIAAHSSSFQDATALRRRRNRHSVGGFGPDKVFNGYHCGIDDSFEQADPAEFARPSFDKVFDSAQSTHSQRPSTGTGGEGIAGAMSPATDTLVSNKTEDAEEVEDKPTSFAEGLEMEAPHSPDVIPEPVHNLKTFKSSSRNSLQLKINTKESTEPSPASNESSTREIRLFTVGGDLLESPKDFEQGNNTSAGFLDEEGFYVESFACSIHDYLPGQDLRI</sequence>
<dbReference type="Pfam" id="PF13967">
    <property type="entry name" value="RSN1_TM"/>
    <property type="match status" value="1"/>
</dbReference>
<keyword evidence="3" id="KW-0813">Transport</keyword>
<feature type="transmembrane region" description="Helical" evidence="8">
    <location>
        <begin position="555"/>
        <end position="580"/>
    </location>
</feature>
<evidence type="ECO:0000256" key="2">
    <source>
        <dbReference type="ARBA" id="ARBA00007779"/>
    </source>
</evidence>
<feature type="transmembrane region" description="Helical" evidence="8">
    <location>
        <begin position="713"/>
        <end position="733"/>
    </location>
</feature>
<dbReference type="OrthoDB" id="1689567at2759"/>
<evidence type="ECO:0000313" key="12">
    <source>
        <dbReference type="EMBL" id="OAQ35831.1"/>
    </source>
</evidence>
<feature type="transmembrane region" description="Helical" evidence="8">
    <location>
        <begin position="652"/>
        <end position="669"/>
    </location>
</feature>
<dbReference type="Proteomes" id="UP000078512">
    <property type="component" value="Unassembled WGS sequence"/>
</dbReference>
<feature type="transmembrane region" description="Helical" evidence="8">
    <location>
        <begin position="63"/>
        <end position="85"/>
    </location>
</feature>
<evidence type="ECO:0000256" key="5">
    <source>
        <dbReference type="ARBA" id="ARBA00022989"/>
    </source>
</evidence>
<dbReference type="PANTHER" id="PTHR13018">
    <property type="entry name" value="PROBABLE MEMBRANE PROTEIN DUF221-RELATED"/>
    <property type="match status" value="1"/>
</dbReference>
<dbReference type="GO" id="GO:0005886">
    <property type="term" value="C:plasma membrane"/>
    <property type="evidence" value="ECO:0007669"/>
    <property type="project" value="TreeGrafter"/>
</dbReference>
<feature type="transmembrane region" description="Helical" evidence="8">
    <location>
        <begin position="105"/>
        <end position="126"/>
    </location>
</feature>
<dbReference type="Pfam" id="PF14703">
    <property type="entry name" value="PHM7_cyt"/>
    <property type="match status" value="1"/>
</dbReference>
<reference evidence="12 13" key="1">
    <citation type="submission" date="2016-05" db="EMBL/GenBank/DDBJ databases">
        <title>Genome sequencing reveals origins of a unique bacterial endosymbiosis in the earliest lineages of terrestrial Fungi.</title>
        <authorList>
            <consortium name="DOE Joint Genome Institute"/>
            <person name="Uehling J."/>
            <person name="Gryganskyi A."/>
            <person name="Hameed K."/>
            <person name="Tschaplinski T."/>
            <person name="Misztal P."/>
            <person name="Wu S."/>
            <person name="Desiro A."/>
            <person name="Vande Pol N."/>
            <person name="Du Z.-Y."/>
            <person name="Zienkiewicz A."/>
            <person name="Zienkiewicz K."/>
            <person name="Morin E."/>
            <person name="Tisserant E."/>
            <person name="Splivallo R."/>
            <person name="Hainaut M."/>
            <person name="Henrissat B."/>
            <person name="Ohm R."/>
            <person name="Kuo A."/>
            <person name="Yan J."/>
            <person name="Lipzen A."/>
            <person name="Nolan M."/>
            <person name="Labutti K."/>
            <person name="Barry K."/>
            <person name="Goldstein A."/>
            <person name="Labbe J."/>
            <person name="Schadt C."/>
            <person name="Tuskan G."/>
            <person name="Grigoriev I."/>
            <person name="Martin F."/>
            <person name="Vilgalys R."/>
            <person name="Bonito G."/>
        </authorList>
    </citation>
    <scope>NUCLEOTIDE SEQUENCE [LARGE SCALE GENOMIC DNA]</scope>
    <source>
        <strain evidence="12 13">AG-77</strain>
    </source>
</reference>
<keyword evidence="5 8" id="KW-1133">Transmembrane helix</keyword>
<accession>A0A197KGN1</accession>
<dbReference type="InterPro" id="IPR003864">
    <property type="entry name" value="CSC1/OSCA1-like_7TM"/>
</dbReference>
<keyword evidence="13" id="KW-1185">Reference proteome</keyword>
<evidence type="ECO:0000256" key="6">
    <source>
        <dbReference type="ARBA" id="ARBA00023136"/>
    </source>
</evidence>
<organism evidence="12 13">
    <name type="scientific">Linnemannia elongata AG-77</name>
    <dbReference type="NCBI Taxonomy" id="1314771"/>
    <lineage>
        <taxon>Eukaryota</taxon>
        <taxon>Fungi</taxon>
        <taxon>Fungi incertae sedis</taxon>
        <taxon>Mucoromycota</taxon>
        <taxon>Mortierellomycotina</taxon>
        <taxon>Mortierellomycetes</taxon>
        <taxon>Mortierellales</taxon>
        <taxon>Mortierellaceae</taxon>
        <taxon>Linnemannia</taxon>
    </lineage>
</organism>
<gene>
    <name evidence="12" type="ORF">K457DRAFT_494804</name>
</gene>
<name>A0A197KGN1_9FUNG</name>
<feature type="transmembrane region" description="Helical" evidence="8">
    <location>
        <begin position="586"/>
        <end position="607"/>
    </location>
</feature>
<feature type="domain" description="CSC1/OSCA1-like N-terminal transmembrane" evidence="10">
    <location>
        <begin position="19"/>
        <end position="127"/>
    </location>
</feature>
<feature type="domain" description="CSC1/OSCA1-like cytosolic" evidence="11">
    <location>
        <begin position="152"/>
        <end position="448"/>
    </location>
</feature>
<feature type="transmembrane region" description="Helical" evidence="8">
    <location>
        <begin position="461"/>
        <end position="484"/>
    </location>
</feature>
<evidence type="ECO:0000256" key="3">
    <source>
        <dbReference type="ARBA" id="ARBA00022448"/>
    </source>
</evidence>
<keyword evidence="6 8" id="KW-0472">Membrane</keyword>
<dbReference type="InterPro" id="IPR032880">
    <property type="entry name" value="CSC1/OSCA1-like_N"/>
</dbReference>
<comment type="subcellular location">
    <subcellularLocation>
        <location evidence="1">Membrane</location>
        <topology evidence="1">Multi-pass membrane protein</topology>
    </subcellularLocation>
</comment>
<evidence type="ECO:0000259" key="11">
    <source>
        <dbReference type="Pfam" id="PF14703"/>
    </source>
</evidence>
<feature type="domain" description="CSC1/OSCA1-like 7TM region" evidence="9">
    <location>
        <begin position="459"/>
        <end position="731"/>
    </location>
</feature>